<name>A0ABW3ADK1_9MICO</name>
<keyword evidence="3" id="KW-1185">Reference proteome</keyword>
<dbReference type="EMBL" id="JBHTII010000001">
    <property type="protein sequence ID" value="MFD0788940.1"/>
    <property type="molecule type" value="Genomic_DNA"/>
</dbReference>
<evidence type="ECO:0000313" key="3">
    <source>
        <dbReference type="Proteomes" id="UP001597055"/>
    </source>
</evidence>
<evidence type="ECO:0000259" key="1">
    <source>
        <dbReference type="Pfam" id="PF26345"/>
    </source>
</evidence>
<gene>
    <name evidence="2" type="ORF">ACFQ0P_00910</name>
</gene>
<comment type="caution">
    <text evidence="2">The sequence shown here is derived from an EMBL/GenBank/DDBJ whole genome shotgun (WGS) entry which is preliminary data.</text>
</comment>
<dbReference type="InterPro" id="IPR058807">
    <property type="entry name" value="ScoMcrA_N"/>
</dbReference>
<evidence type="ECO:0000313" key="2">
    <source>
        <dbReference type="EMBL" id="MFD0788940.1"/>
    </source>
</evidence>
<dbReference type="RefSeq" id="WP_204979863.1">
    <property type="nucleotide sequence ID" value="NZ_JBHTII010000001.1"/>
</dbReference>
<sequence>MLSYADLTDRGSVEWAMAEFDRLGRNAFLQRYGYGEAKEYFVVTEDGRYDSKAIFAAAYQRQHGVSVSHDEISGGKHAAAGRLAELGFTVEGIDDRSGRKTFQTFEEALKHYRIPLENLPVVREFLAGREFREFYIPRSGSYIAAVPTDGVRKAFIHSGYIWHRVKRGVGEEIELPVNRIRDGGYWRSVRPERPKELCEVHFVELPASGDCPYC</sequence>
<feature type="domain" description="ScoMcrA-like N-terminal head" evidence="1">
    <location>
        <begin position="8"/>
        <end position="91"/>
    </location>
</feature>
<dbReference type="Proteomes" id="UP001597055">
    <property type="component" value="Unassembled WGS sequence"/>
</dbReference>
<organism evidence="2 3">
    <name type="scientific">Microbacterium insulae</name>
    <dbReference type="NCBI Taxonomy" id="483014"/>
    <lineage>
        <taxon>Bacteria</taxon>
        <taxon>Bacillati</taxon>
        <taxon>Actinomycetota</taxon>
        <taxon>Actinomycetes</taxon>
        <taxon>Micrococcales</taxon>
        <taxon>Microbacteriaceae</taxon>
        <taxon>Microbacterium</taxon>
    </lineage>
</organism>
<accession>A0ABW3ADK1</accession>
<proteinExistence type="predicted"/>
<reference evidence="3" key="1">
    <citation type="journal article" date="2019" name="Int. J. Syst. Evol. Microbiol.">
        <title>The Global Catalogue of Microorganisms (GCM) 10K type strain sequencing project: providing services to taxonomists for standard genome sequencing and annotation.</title>
        <authorList>
            <consortium name="The Broad Institute Genomics Platform"/>
            <consortium name="The Broad Institute Genome Sequencing Center for Infectious Disease"/>
            <person name="Wu L."/>
            <person name="Ma J."/>
        </authorList>
    </citation>
    <scope>NUCLEOTIDE SEQUENCE [LARGE SCALE GENOMIC DNA]</scope>
    <source>
        <strain evidence="3">CCUG 54523</strain>
    </source>
</reference>
<dbReference type="Pfam" id="PF26345">
    <property type="entry name" value="ScoMcrA_N"/>
    <property type="match status" value="1"/>
</dbReference>
<protein>
    <recommendedName>
        <fullName evidence="1">ScoMcrA-like N-terminal head domain-containing protein</fullName>
    </recommendedName>
</protein>